<keyword evidence="1" id="KW-1133">Transmembrane helix</keyword>
<gene>
    <name evidence="4" type="ORF">RT723_11085</name>
</gene>
<dbReference type="InterPro" id="IPR002656">
    <property type="entry name" value="Acyl_transf_3_dom"/>
</dbReference>
<evidence type="ECO:0000313" key="5">
    <source>
        <dbReference type="Proteomes" id="UP001257914"/>
    </source>
</evidence>
<feature type="transmembrane region" description="Helical" evidence="1">
    <location>
        <begin position="76"/>
        <end position="98"/>
    </location>
</feature>
<reference evidence="4 5" key="1">
    <citation type="submission" date="2023-10" db="EMBL/GenBank/DDBJ databases">
        <title>Psychrosphaera aquimaarina strain SW33 isolated from seawater.</title>
        <authorList>
            <person name="Bayburt H."/>
            <person name="Kim J.M."/>
            <person name="Choi B.J."/>
            <person name="Jeon C.O."/>
        </authorList>
    </citation>
    <scope>NUCLEOTIDE SEQUENCE [LARGE SCALE GENOMIC DNA]</scope>
    <source>
        <strain evidence="4 5">KCTC 52743</strain>
    </source>
</reference>
<dbReference type="PANTHER" id="PTHR23028">
    <property type="entry name" value="ACETYLTRANSFERASE"/>
    <property type="match status" value="1"/>
</dbReference>
<dbReference type="RefSeq" id="WP_315947145.1">
    <property type="nucleotide sequence ID" value="NZ_JAWCUA010000007.1"/>
</dbReference>
<comment type="caution">
    <text evidence="4">The sequence shown here is derived from an EMBL/GenBank/DDBJ whole genome shotgun (WGS) entry which is preliminary data.</text>
</comment>
<feature type="domain" description="Acyltransferase 3" evidence="2">
    <location>
        <begin position="10"/>
        <end position="334"/>
    </location>
</feature>
<dbReference type="InterPro" id="IPR050879">
    <property type="entry name" value="Acyltransferase_3"/>
</dbReference>
<proteinExistence type="predicted"/>
<feature type="domain" description="SGNH" evidence="3">
    <location>
        <begin position="402"/>
        <end position="625"/>
    </location>
</feature>
<dbReference type="PANTHER" id="PTHR23028:SF53">
    <property type="entry name" value="ACYL_TRANSF_3 DOMAIN-CONTAINING PROTEIN"/>
    <property type="match status" value="1"/>
</dbReference>
<evidence type="ECO:0000259" key="3">
    <source>
        <dbReference type="Pfam" id="PF19040"/>
    </source>
</evidence>
<feature type="transmembrane region" description="Helical" evidence="1">
    <location>
        <begin position="353"/>
        <end position="372"/>
    </location>
</feature>
<keyword evidence="1" id="KW-0472">Membrane</keyword>
<feature type="transmembrane region" description="Helical" evidence="1">
    <location>
        <begin position="281"/>
        <end position="301"/>
    </location>
</feature>
<feature type="transmembrane region" description="Helical" evidence="1">
    <location>
        <begin position="35"/>
        <end position="55"/>
    </location>
</feature>
<evidence type="ECO:0000256" key="1">
    <source>
        <dbReference type="SAM" id="Phobius"/>
    </source>
</evidence>
<organism evidence="4 5">
    <name type="scientific">Psychrosphaera aquimarina</name>
    <dbReference type="NCBI Taxonomy" id="2044854"/>
    <lineage>
        <taxon>Bacteria</taxon>
        <taxon>Pseudomonadati</taxon>
        <taxon>Pseudomonadota</taxon>
        <taxon>Gammaproteobacteria</taxon>
        <taxon>Alteromonadales</taxon>
        <taxon>Pseudoalteromonadaceae</taxon>
        <taxon>Psychrosphaera</taxon>
    </lineage>
</organism>
<dbReference type="InterPro" id="IPR043968">
    <property type="entry name" value="SGNH"/>
</dbReference>
<dbReference type="Proteomes" id="UP001257914">
    <property type="component" value="Unassembled WGS sequence"/>
</dbReference>
<keyword evidence="4" id="KW-0012">Acyltransferase</keyword>
<sequence length="635" mass="72614">MSTLFKYRPDIDGLRALAVLLVLFYHAKFSAFSGGFIGVDIFFVISGFLITKIIFSEVQQNNFSYKSFYIRRVKRLAPALIFLLLITTVPAYLFLFSYDLEIFARNLIHAFIATSNFYLWQNTSGYFSPDTDLLPLLHTWSLAVEEQFYFIWPTLFIFLHKFCREKVLSRTIYLLFLCLFGLSIYLSNTSPDSAYFLLPSRAFELLMGALLAINYARLPNLPKWQNDTLSVLALILILVPAFTISKQDVFPGLNAFWPCFGTVLLIYTGKNQQQLGIINKLLSLKTFVFIGLISYSLYLWHWPIFTFIQYVGLELTGATRIIAIIAAIFCAYLSWKFIEQPGQRLKLTSLKMAFMRILLPGFILLTSIYAVIDINNGFPERFKNLSEFNKDLNFPSSVRKHCFDADKIGNIEQCWLGVKKEALDGVLIGDSFANHSAAFIDVLAKNAGLFLHDSASGGHPILTAKLSNNKLRYSPEYALQRFEYAKQFDHIILGVNWDNYSSPDNNNYEYLLQSVSDLISNGNKVSVIISAPVIDKHHLHKLKLLKGSETVFFKPIELETPFPNYADDHIVNEMKRRFPDINYIDFKKVLCRNGKCTASLNDSIVYRNTDHLNVSGATMMAKEYLRLYGNPLLSR</sequence>
<feature type="transmembrane region" description="Helical" evidence="1">
    <location>
        <begin position="307"/>
        <end position="333"/>
    </location>
</feature>
<keyword evidence="1" id="KW-0812">Transmembrane</keyword>
<dbReference type="Pfam" id="PF01757">
    <property type="entry name" value="Acyl_transf_3"/>
    <property type="match status" value="1"/>
</dbReference>
<dbReference type="EMBL" id="JAWCUA010000007">
    <property type="protein sequence ID" value="MDU0113531.1"/>
    <property type="molecule type" value="Genomic_DNA"/>
</dbReference>
<protein>
    <submittedName>
        <fullName evidence="4">Acyltransferase family protein</fullName>
        <ecNumber evidence="4">2.3.1.-</ecNumber>
    </submittedName>
</protein>
<feature type="transmembrane region" description="Helical" evidence="1">
    <location>
        <begin position="250"/>
        <end position="269"/>
    </location>
</feature>
<dbReference type="GO" id="GO:0016746">
    <property type="term" value="F:acyltransferase activity"/>
    <property type="evidence" value="ECO:0007669"/>
    <property type="project" value="UniProtKB-KW"/>
</dbReference>
<feature type="transmembrane region" description="Helical" evidence="1">
    <location>
        <begin position="171"/>
        <end position="188"/>
    </location>
</feature>
<evidence type="ECO:0000313" key="4">
    <source>
        <dbReference type="EMBL" id="MDU0113531.1"/>
    </source>
</evidence>
<name>A0ABU3R1I0_9GAMM</name>
<accession>A0ABU3R1I0</accession>
<feature type="transmembrane region" description="Helical" evidence="1">
    <location>
        <begin position="137"/>
        <end position="159"/>
    </location>
</feature>
<dbReference type="EC" id="2.3.1.-" evidence="4"/>
<keyword evidence="5" id="KW-1185">Reference proteome</keyword>
<evidence type="ECO:0000259" key="2">
    <source>
        <dbReference type="Pfam" id="PF01757"/>
    </source>
</evidence>
<feature type="transmembrane region" description="Helical" evidence="1">
    <location>
        <begin position="228"/>
        <end position="244"/>
    </location>
</feature>
<dbReference type="Pfam" id="PF19040">
    <property type="entry name" value="SGNH"/>
    <property type="match status" value="1"/>
</dbReference>
<keyword evidence="4" id="KW-0808">Transferase</keyword>
<feature type="transmembrane region" description="Helical" evidence="1">
    <location>
        <begin position="194"/>
        <end position="216"/>
    </location>
</feature>